<evidence type="ECO:0000313" key="3">
    <source>
        <dbReference type="Proteomes" id="UP000027153"/>
    </source>
</evidence>
<accession>A0A062UWT3</accession>
<dbReference type="CDD" id="cd02978">
    <property type="entry name" value="KaiB_like"/>
    <property type="match status" value="1"/>
</dbReference>
<dbReference type="AlphaFoldDB" id="A0A062UWT3"/>
<reference evidence="2 3" key="1">
    <citation type="journal article" date="2013" name="Nature">
        <title>Anaerobic oxidation of methane coupled to nitrate reduction in a novel archaeal lineage.</title>
        <authorList>
            <person name="Haroon M.F."/>
            <person name="Hu S."/>
            <person name="Shi Y."/>
            <person name="Imelfort M."/>
            <person name="Keller J."/>
            <person name="Hugenholtz P."/>
            <person name="Yuan Z."/>
            <person name="Tyson G.W."/>
        </authorList>
    </citation>
    <scope>NUCLEOTIDE SEQUENCE [LARGE SCALE GENOMIC DNA]</scope>
    <source>
        <strain evidence="2 3">ANME-2d</strain>
    </source>
</reference>
<comment type="caution">
    <text evidence="2">The sequence shown here is derived from an EMBL/GenBank/DDBJ whole genome shotgun (WGS) entry which is preliminary data.</text>
</comment>
<dbReference type="RefSeq" id="WP_052368803.1">
    <property type="nucleotide sequence ID" value="NZ_JMIY01000005.1"/>
</dbReference>
<evidence type="ECO:0000313" key="2">
    <source>
        <dbReference type="EMBL" id="KCZ71441.1"/>
    </source>
</evidence>
<dbReference type="PANTHER" id="PTHR41709">
    <property type="entry name" value="KAIB-LIKE PROTEIN 1"/>
    <property type="match status" value="1"/>
</dbReference>
<gene>
    <name evidence="2" type="ORF">ANME2D_02171</name>
</gene>
<dbReference type="EMBL" id="JMIY01000005">
    <property type="protein sequence ID" value="KCZ71441.1"/>
    <property type="molecule type" value="Genomic_DNA"/>
</dbReference>
<dbReference type="InterPro" id="IPR011649">
    <property type="entry name" value="KaiB_domain"/>
</dbReference>
<name>A0A062UWT3_9EURY</name>
<dbReference type="Proteomes" id="UP000027153">
    <property type="component" value="Unassembled WGS sequence"/>
</dbReference>
<dbReference type="InterPro" id="IPR039022">
    <property type="entry name" value="KaiB-like"/>
</dbReference>
<organism evidence="2 3">
    <name type="scientific">Candidatus Methanoperedens nitratireducens</name>
    <dbReference type="NCBI Taxonomy" id="1392998"/>
    <lineage>
        <taxon>Archaea</taxon>
        <taxon>Methanobacteriati</taxon>
        <taxon>Methanobacteriota</taxon>
        <taxon>Stenosarchaea group</taxon>
        <taxon>Methanomicrobia</taxon>
        <taxon>Methanosarcinales</taxon>
        <taxon>ANME-2 cluster</taxon>
        <taxon>Candidatus Methanoperedentaceae</taxon>
        <taxon>Candidatus Methanoperedens</taxon>
    </lineage>
</organism>
<sequence>MNKIETDNDTETFEEALSKLGKEKYVLRLYITGYTPKSSLAIANIKRICEEHLKGRYELEVIDIYQQPGSTQEDHVVAAPTLIKKLPLPLRRLIGTLSDEERVLVGLDIRPKK</sequence>
<evidence type="ECO:0000259" key="1">
    <source>
        <dbReference type="SMART" id="SM01248"/>
    </source>
</evidence>
<dbReference type="SUPFAM" id="SSF52833">
    <property type="entry name" value="Thioredoxin-like"/>
    <property type="match status" value="1"/>
</dbReference>
<dbReference type="PANTHER" id="PTHR41709:SF2">
    <property type="entry name" value="CIRCADIAN CLOCK PROTEIN KAIB2"/>
    <property type="match status" value="1"/>
</dbReference>
<dbReference type="InterPro" id="IPR036249">
    <property type="entry name" value="Thioredoxin-like_sf"/>
</dbReference>
<dbReference type="Gene3D" id="3.40.30.10">
    <property type="entry name" value="Glutaredoxin"/>
    <property type="match status" value="1"/>
</dbReference>
<dbReference type="Pfam" id="PF07689">
    <property type="entry name" value="KaiB"/>
    <property type="match status" value="1"/>
</dbReference>
<dbReference type="SMART" id="SM01248">
    <property type="entry name" value="KaiB"/>
    <property type="match status" value="1"/>
</dbReference>
<keyword evidence="3" id="KW-1185">Reference proteome</keyword>
<dbReference type="PATRIC" id="fig|1392998.3.peg.2167"/>
<dbReference type="GO" id="GO:0048511">
    <property type="term" value="P:rhythmic process"/>
    <property type="evidence" value="ECO:0007669"/>
    <property type="project" value="InterPro"/>
</dbReference>
<proteinExistence type="predicted"/>
<protein>
    <submittedName>
        <fullName evidence="2">KaiB domain-containing protein</fullName>
    </submittedName>
</protein>
<feature type="domain" description="KaiB" evidence="1">
    <location>
        <begin position="28"/>
        <end position="109"/>
    </location>
</feature>